<keyword evidence="2" id="KW-1185">Reference proteome</keyword>
<name>A0A1V9FC24_9BACT</name>
<gene>
    <name evidence="1" type="ORF">A4H97_20360</name>
</gene>
<accession>A0A1V9FC24</accession>
<comment type="caution">
    <text evidence="1">The sequence shown here is derived from an EMBL/GenBank/DDBJ whole genome shotgun (WGS) entry which is preliminary data.</text>
</comment>
<sequence length="74" mass="8471">MTCKFNFEVLNVLKFLIKHQKKVKSGFSAIKPIWARQAKFGKCCNRFCGLNFAKGDENQGEGNKSSYKLFKFDG</sequence>
<protein>
    <submittedName>
        <fullName evidence="1">Uncharacterized protein</fullName>
    </submittedName>
</protein>
<evidence type="ECO:0000313" key="2">
    <source>
        <dbReference type="Proteomes" id="UP000192610"/>
    </source>
</evidence>
<evidence type="ECO:0000313" key="1">
    <source>
        <dbReference type="EMBL" id="OQP55943.1"/>
    </source>
</evidence>
<dbReference type="Proteomes" id="UP000192610">
    <property type="component" value="Unassembled WGS sequence"/>
</dbReference>
<dbReference type="EMBL" id="LVXG01000002">
    <property type="protein sequence ID" value="OQP55943.1"/>
    <property type="molecule type" value="Genomic_DNA"/>
</dbReference>
<proteinExistence type="predicted"/>
<dbReference type="AlphaFoldDB" id="A0A1V9FC24"/>
<organism evidence="1 2">
    <name type="scientific">Niastella yeongjuensis</name>
    <dbReference type="NCBI Taxonomy" id="354355"/>
    <lineage>
        <taxon>Bacteria</taxon>
        <taxon>Pseudomonadati</taxon>
        <taxon>Bacteroidota</taxon>
        <taxon>Chitinophagia</taxon>
        <taxon>Chitinophagales</taxon>
        <taxon>Chitinophagaceae</taxon>
        <taxon>Niastella</taxon>
    </lineage>
</organism>
<reference evidence="2" key="1">
    <citation type="submission" date="2016-04" db="EMBL/GenBank/DDBJ databases">
        <authorList>
            <person name="Chen L."/>
            <person name="Zhuang W."/>
            <person name="Wang G."/>
        </authorList>
    </citation>
    <scope>NUCLEOTIDE SEQUENCE [LARGE SCALE GENOMIC DNA]</scope>
    <source>
        <strain evidence="2">17621</strain>
    </source>
</reference>